<feature type="region of interest" description="Disordered" evidence="1">
    <location>
        <begin position="1"/>
        <end position="25"/>
    </location>
</feature>
<dbReference type="RefSeq" id="XP_062792170.1">
    <property type="nucleotide sequence ID" value="XM_062936119.1"/>
</dbReference>
<reference evidence="2 3" key="1">
    <citation type="submission" date="2024-01" db="EMBL/GenBank/DDBJ databases">
        <title>Comparative genomics of Cryptococcus and Kwoniella reveals pathogenesis evolution and contrasting modes of karyotype evolution via chromosome fusion or intercentromeric recombination.</title>
        <authorList>
            <person name="Coelho M.A."/>
            <person name="David-Palma M."/>
            <person name="Shea T."/>
            <person name="Bowers K."/>
            <person name="McGinley-Smith S."/>
            <person name="Mohammad A.W."/>
            <person name="Gnirke A."/>
            <person name="Yurkov A.M."/>
            <person name="Nowrousian M."/>
            <person name="Sun S."/>
            <person name="Cuomo C.A."/>
            <person name="Heitman J."/>
        </authorList>
    </citation>
    <scope>NUCLEOTIDE SEQUENCE [LARGE SCALE GENOMIC DNA]</scope>
    <source>
        <strain evidence="2">CBS 11374</strain>
    </source>
</reference>
<gene>
    <name evidence="2" type="ORF">IL334_004401</name>
</gene>
<keyword evidence="3" id="KW-1185">Reference proteome</keyword>
<accession>A0ABZ1D1Z6</accession>
<dbReference type="GeneID" id="87956532"/>
<protein>
    <submittedName>
        <fullName evidence="2">Uncharacterized protein</fullName>
    </submittedName>
</protein>
<sequence length="168" mass="19250">MSTLPGSHGYPSRSEEPSRNNPEIETSMAHYTVFVEKRTTKVAEIQSETLSKLVSEAYDRANRYNYVTGEAREQYLYTTLPNDITKTLTESMIQNLEVQRLTSELDEYHNVFSNMLLNGTEYSPNVTSALGKMSERLSAQYSMLKTARVENVKQMLQKMDFSHSTQDK</sequence>
<evidence type="ECO:0000256" key="1">
    <source>
        <dbReference type="SAM" id="MobiDB-lite"/>
    </source>
</evidence>
<evidence type="ECO:0000313" key="2">
    <source>
        <dbReference type="EMBL" id="WRT67430.1"/>
    </source>
</evidence>
<dbReference type="EMBL" id="CP141885">
    <property type="protein sequence ID" value="WRT67430.1"/>
    <property type="molecule type" value="Genomic_DNA"/>
</dbReference>
<proteinExistence type="predicted"/>
<evidence type="ECO:0000313" key="3">
    <source>
        <dbReference type="Proteomes" id="UP001329825"/>
    </source>
</evidence>
<dbReference type="Proteomes" id="UP001329825">
    <property type="component" value="Chromosome 5"/>
</dbReference>
<name>A0ABZ1D1Z6_9TREE</name>
<organism evidence="2 3">
    <name type="scientific">Kwoniella shivajii</name>
    <dbReference type="NCBI Taxonomy" id="564305"/>
    <lineage>
        <taxon>Eukaryota</taxon>
        <taxon>Fungi</taxon>
        <taxon>Dikarya</taxon>
        <taxon>Basidiomycota</taxon>
        <taxon>Agaricomycotina</taxon>
        <taxon>Tremellomycetes</taxon>
        <taxon>Tremellales</taxon>
        <taxon>Cryptococcaceae</taxon>
        <taxon>Kwoniella</taxon>
    </lineage>
</organism>